<proteinExistence type="predicted"/>
<dbReference type="STRING" id="39482.ERS852491_01266"/>
<evidence type="ECO:0000313" key="4">
    <source>
        <dbReference type="Proteomes" id="UP000095544"/>
    </source>
</evidence>
<feature type="compositionally biased region" description="Basic and acidic residues" evidence="1">
    <location>
        <begin position="45"/>
        <end position="56"/>
    </location>
</feature>
<sequence length="401" mass="45856">MKKNRIKKCCRSGLFILAGFILSLSGCQGQMEPALEGSPIQSGVDTHDTTEKPDGRKKLEDKEILREAENAAGLYEKIYREARSSQALDSLATKDKILKKLGDAGYSAVDWDNQLDMYNFKSMQDFCTRAVQGEAGDKVLLRLLDDGGLIWYSLKSGKKELKIDRYAVSWVNGTSAASYLDTFTACTWNYTEKGYLLFEKYQPPGYDGPTGHHAVRIEPLDQECRELNRKYILPIGYEDNNLFLTDWSENDYGELSFEDLYEKLYEIEHGRRADAHDDEIRVTQQEFAEVMQPWFRVDEAVLLIMSAFDADEGSYKWKVRGMGDFPSCILPVPETTSYRDNGDGTLTLKVEAVWEDENTDCAFTHEVTVRPERDEKFQYVSNHILPTPDQKIPPYIKRKGE</sequence>
<evidence type="ECO:0000256" key="2">
    <source>
        <dbReference type="SAM" id="SignalP"/>
    </source>
</evidence>
<feature type="region of interest" description="Disordered" evidence="1">
    <location>
        <begin position="35"/>
        <end position="56"/>
    </location>
</feature>
<dbReference type="PROSITE" id="PS51257">
    <property type="entry name" value="PROKAR_LIPOPROTEIN"/>
    <property type="match status" value="1"/>
</dbReference>
<dbReference type="InterPro" id="IPR045714">
    <property type="entry name" value="DUF6070"/>
</dbReference>
<dbReference type="Pfam" id="PF19546">
    <property type="entry name" value="DUF6070"/>
    <property type="match status" value="1"/>
</dbReference>
<gene>
    <name evidence="3" type="ORF">ERS852491_01266</name>
</gene>
<feature type="signal peptide" evidence="2">
    <location>
        <begin position="1"/>
        <end position="29"/>
    </location>
</feature>
<feature type="chain" id="PRO_5039212125" evidence="2">
    <location>
        <begin position="30"/>
        <end position="401"/>
    </location>
</feature>
<accession>A0A174C8H9</accession>
<reference evidence="3 4" key="1">
    <citation type="submission" date="2015-09" db="EMBL/GenBank/DDBJ databases">
        <authorList>
            <consortium name="Pathogen Informatics"/>
        </authorList>
    </citation>
    <scope>NUCLEOTIDE SEQUENCE [LARGE SCALE GENOMIC DNA]</scope>
    <source>
        <strain evidence="3 4">2789STDY5834876</strain>
    </source>
</reference>
<evidence type="ECO:0000313" key="3">
    <source>
        <dbReference type="EMBL" id="CUO09831.1"/>
    </source>
</evidence>
<dbReference type="OrthoDB" id="9784061at2"/>
<dbReference type="AlphaFoldDB" id="A0A174C8H9"/>
<name>A0A174C8H9_9FIRM</name>
<keyword evidence="2" id="KW-0732">Signal</keyword>
<dbReference type="RefSeq" id="WP_050639542.1">
    <property type="nucleotide sequence ID" value="NZ_CABKUE010000007.1"/>
</dbReference>
<dbReference type="Proteomes" id="UP000095544">
    <property type="component" value="Unassembled WGS sequence"/>
</dbReference>
<evidence type="ECO:0000256" key="1">
    <source>
        <dbReference type="SAM" id="MobiDB-lite"/>
    </source>
</evidence>
<dbReference type="EMBL" id="CYZU01000009">
    <property type="protein sequence ID" value="CUO09831.1"/>
    <property type="molecule type" value="Genomic_DNA"/>
</dbReference>
<protein>
    <submittedName>
        <fullName evidence="3">Uncharacterized protein</fullName>
    </submittedName>
</protein>
<organism evidence="3 4">
    <name type="scientific">Faecalicatena contorta</name>
    <dbReference type="NCBI Taxonomy" id="39482"/>
    <lineage>
        <taxon>Bacteria</taxon>
        <taxon>Bacillati</taxon>
        <taxon>Bacillota</taxon>
        <taxon>Clostridia</taxon>
        <taxon>Lachnospirales</taxon>
        <taxon>Lachnospiraceae</taxon>
        <taxon>Faecalicatena</taxon>
    </lineage>
</organism>